<dbReference type="AlphaFoldDB" id="A0ABD4LNA1"/>
<evidence type="ECO:0000313" key="2">
    <source>
        <dbReference type="EMBL" id="MBK1611760.1"/>
    </source>
</evidence>
<evidence type="ECO:0000256" key="1">
    <source>
        <dbReference type="SAM" id="SignalP"/>
    </source>
</evidence>
<dbReference type="Proteomes" id="UP000613452">
    <property type="component" value="Unassembled WGS sequence"/>
</dbReference>
<comment type="caution">
    <text evidence="2">The sequence shown here is derived from an EMBL/GenBank/DDBJ whole genome shotgun (WGS) entry which is preliminary data.</text>
</comment>
<organism evidence="2 3">
    <name type="scientific">Bacillus cereus</name>
    <dbReference type="NCBI Taxonomy" id="1396"/>
    <lineage>
        <taxon>Bacteria</taxon>
        <taxon>Bacillati</taxon>
        <taxon>Bacillota</taxon>
        <taxon>Bacilli</taxon>
        <taxon>Bacillales</taxon>
        <taxon>Bacillaceae</taxon>
        <taxon>Bacillus</taxon>
        <taxon>Bacillus cereus group</taxon>
    </lineage>
</organism>
<dbReference type="EMBL" id="JAEFBZ010000007">
    <property type="protein sequence ID" value="MBK1611760.1"/>
    <property type="molecule type" value="Genomic_DNA"/>
</dbReference>
<protein>
    <submittedName>
        <fullName evidence="2">Uncharacterized protein</fullName>
    </submittedName>
</protein>
<keyword evidence="1" id="KW-0732">Signal</keyword>
<name>A0ABD4LNA1_BACCE</name>
<reference evidence="2 3" key="1">
    <citation type="submission" date="2020-12" db="EMBL/GenBank/DDBJ databases">
        <title>Genome assembly for a thermostable protease producing Bacillus cereus MAKP1 strain isolated from chicken gut.</title>
        <authorList>
            <person name="Malaviya A."/>
        </authorList>
    </citation>
    <scope>NUCLEOTIDE SEQUENCE [LARGE SCALE GENOMIC DNA]</scope>
    <source>
        <strain evidence="2 3">MAKP1</strain>
    </source>
</reference>
<dbReference type="RefSeq" id="WP_200152598.1">
    <property type="nucleotide sequence ID" value="NZ_JAEFBZ010000007.1"/>
</dbReference>
<evidence type="ECO:0000313" key="3">
    <source>
        <dbReference type="Proteomes" id="UP000613452"/>
    </source>
</evidence>
<gene>
    <name evidence="2" type="ORF">JCR31_28370</name>
</gene>
<accession>A0ABD4LNA1</accession>
<sequence length="217" mass="24349">MKLVMAVMIMAMSVGMFASPTHDVKAENNYKEQAQKNITVVHTIVDYVEGGLAYTLPIDDNDANEGYILVEAKNYEQGAILTVTMDGLGEIVKDEYTVNEELSTLYDRFGDVIESYEEYFDNEAFKANDLEDENRNKEGYVQAEDGSWVKADFYDEEGVVEAKTIHIDMKDGEWAYGSDAEGYEYAISSDRVEVGQVAQVTVNEFGEVFTVDVLQSI</sequence>
<proteinExistence type="predicted"/>
<feature type="chain" id="PRO_5044773513" evidence="1">
    <location>
        <begin position="19"/>
        <end position="217"/>
    </location>
</feature>
<feature type="signal peptide" evidence="1">
    <location>
        <begin position="1"/>
        <end position="18"/>
    </location>
</feature>